<evidence type="ECO:0000256" key="1">
    <source>
        <dbReference type="ARBA" id="ARBA00004370"/>
    </source>
</evidence>
<evidence type="ECO:0000259" key="11">
    <source>
        <dbReference type="PROSITE" id="PS50011"/>
    </source>
</evidence>
<keyword evidence="4" id="KW-0732">Signal</keyword>
<dbReference type="Gene3D" id="1.10.510.10">
    <property type="entry name" value="Transferase(Phosphotransferase) domain 1"/>
    <property type="match status" value="1"/>
</dbReference>
<dbReference type="PROSITE" id="PS50011">
    <property type="entry name" value="PROTEIN_KINASE_DOM"/>
    <property type="match status" value="1"/>
</dbReference>
<keyword evidence="8" id="KW-0675">Receptor</keyword>
<evidence type="ECO:0000256" key="6">
    <source>
        <dbReference type="ARBA" id="ARBA00022989"/>
    </source>
</evidence>
<evidence type="ECO:0000313" key="13">
    <source>
        <dbReference type="Proteomes" id="UP000015105"/>
    </source>
</evidence>
<accession>A0A453N896</accession>
<dbReference type="EnsemblPlants" id="AET6Gv20271000.6">
    <property type="protein sequence ID" value="AET6Gv20271000.6"/>
    <property type="gene ID" value="AET6Gv20271000"/>
</dbReference>
<dbReference type="STRING" id="200361.A0A453N896"/>
<evidence type="ECO:0000256" key="4">
    <source>
        <dbReference type="ARBA" id="ARBA00022729"/>
    </source>
</evidence>
<evidence type="ECO:0000256" key="3">
    <source>
        <dbReference type="ARBA" id="ARBA00022692"/>
    </source>
</evidence>
<reference evidence="13" key="2">
    <citation type="journal article" date="2017" name="Nat. Plants">
        <title>The Aegilops tauschii genome reveals multiple impacts of transposons.</title>
        <authorList>
            <person name="Zhao G."/>
            <person name="Zou C."/>
            <person name="Li K."/>
            <person name="Wang K."/>
            <person name="Li T."/>
            <person name="Gao L."/>
            <person name="Zhang X."/>
            <person name="Wang H."/>
            <person name="Yang Z."/>
            <person name="Liu X."/>
            <person name="Jiang W."/>
            <person name="Mao L."/>
            <person name="Kong X."/>
            <person name="Jiao Y."/>
            <person name="Jia J."/>
        </authorList>
    </citation>
    <scope>NUCLEOTIDE SEQUENCE [LARGE SCALE GENOMIC DNA]</scope>
    <source>
        <strain evidence="13">cv. AL8/78</strain>
    </source>
</reference>
<feature type="region of interest" description="Disordered" evidence="9">
    <location>
        <begin position="727"/>
        <end position="747"/>
    </location>
</feature>
<dbReference type="Gene3D" id="3.80.10.10">
    <property type="entry name" value="Ribonuclease Inhibitor"/>
    <property type="match status" value="1"/>
</dbReference>
<dbReference type="GO" id="GO:0004672">
    <property type="term" value="F:protein kinase activity"/>
    <property type="evidence" value="ECO:0007669"/>
    <property type="project" value="InterPro"/>
</dbReference>
<organism evidence="12 13">
    <name type="scientific">Aegilops tauschii subsp. strangulata</name>
    <name type="common">Goatgrass</name>
    <dbReference type="NCBI Taxonomy" id="200361"/>
    <lineage>
        <taxon>Eukaryota</taxon>
        <taxon>Viridiplantae</taxon>
        <taxon>Streptophyta</taxon>
        <taxon>Embryophyta</taxon>
        <taxon>Tracheophyta</taxon>
        <taxon>Spermatophyta</taxon>
        <taxon>Magnoliopsida</taxon>
        <taxon>Liliopsida</taxon>
        <taxon>Poales</taxon>
        <taxon>Poaceae</taxon>
        <taxon>BOP clade</taxon>
        <taxon>Pooideae</taxon>
        <taxon>Triticodae</taxon>
        <taxon>Triticeae</taxon>
        <taxon>Triticinae</taxon>
        <taxon>Aegilops</taxon>
    </lineage>
</organism>
<keyword evidence="5" id="KW-0677">Repeat</keyword>
<dbReference type="SUPFAM" id="SSF56112">
    <property type="entry name" value="Protein kinase-like (PK-like)"/>
    <property type="match status" value="1"/>
</dbReference>
<evidence type="ECO:0000256" key="7">
    <source>
        <dbReference type="ARBA" id="ARBA00023136"/>
    </source>
</evidence>
<keyword evidence="6 10" id="KW-1133">Transmembrane helix</keyword>
<dbReference type="Gramene" id="AET6Gv20271000.6">
    <property type="protein sequence ID" value="AET6Gv20271000.6"/>
    <property type="gene ID" value="AET6Gv20271000"/>
</dbReference>
<evidence type="ECO:0000256" key="9">
    <source>
        <dbReference type="SAM" id="MobiDB-lite"/>
    </source>
</evidence>
<dbReference type="InterPro" id="IPR001611">
    <property type="entry name" value="Leu-rich_rpt"/>
</dbReference>
<dbReference type="PANTHER" id="PTHR48007">
    <property type="entry name" value="LEUCINE-RICH REPEAT RECEPTOR-LIKE PROTEIN KINASE PXC1"/>
    <property type="match status" value="1"/>
</dbReference>
<feature type="domain" description="Protein kinase" evidence="11">
    <location>
        <begin position="426"/>
        <end position="716"/>
    </location>
</feature>
<dbReference type="AlphaFoldDB" id="A0A453N896"/>
<dbReference type="Pfam" id="PF07714">
    <property type="entry name" value="PK_Tyr_Ser-Thr"/>
    <property type="match status" value="1"/>
</dbReference>
<dbReference type="Proteomes" id="UP000015105">
    <property type="component" value="Chromosome 6D"/>
</dbReference>
<reference evidence="12" key="5">
    <citation type="journal article" date="2021" name="G3 (Bethesda)">
        <title>Aegilops tauschii genome assembly Aet v5.0 features greater sequence contiguity and improved annotation.</title>
        <authorList>
            <person name="Wang L."/>
            <person name="Zhu T."/>
            <person name="Rodriguez J.C."/>
            <person name="Deal K.R."/>
            <person name="Dubcovsky J."/>
            <person name="McGuire P.E."/>
            <person name="Lux T."/>
            <person name="Spannagl M."/>
            <person name="Mayer K.F.X."/>
            <person name="Baldrich P."/>
            <person name="Meyers B.C."/>
            <person name="Huo N."/>
            <person name="Gu Y.Q."/>
            <person name="Zhou H."/>
            <person name="Devos K.M."/>
            <person name="Bennetzen J.L."/>
            <person name="Unver T."/>
            <person name="Budak H."/>
            <person name="Gulick P.J."/>
            <person name="Galiba G."/>
            <person name="Kalapos B."/>
            <person name="Nelson D.R."/>
            <person name="Li P."/>
            <person name="You F.M."/>
            <person name="Luo M.C."/>
            <person name="Dvorak J."/>
        </authorList>
    </citation>
    <scope>NUCLEOTIDE SEQUENCE [LARGE SCALE GENOMIC DNA]</scope>
    <source>
        <strain evidence="12">cv. AL8/78</strain>
    </source>
</reference>
<evidence type="ECO:0000256" key="5">
    <source>
        <dbReference type="ARBA" id="ARBA00022737"/>
    </source>
</evidence>
<keyword evidence="2" id="KW-0433">Leucine-rich repeat</keyword>
<evidence type="ECO:0000256" key="2">
    <source>
        <dbReference type="ARBA" id="ARBA00022614"/>
    </source>
</evidence>
<evidence type="ECO:0000256" key="8">
    <source>
        <dbReference type="ARBA" id="ARBA00023170"/>
    </source>
</evidence>
<keyword evidence="3 10" id="KW-0812">Transmembrane</keyword>
<dbReference type="InterPro" id="IPR000719">
    <property type="entry name" value="Prot_kinase_dom"/>
</dbReference>
<dbReference type="Gene3D" id="3.30.200.20">
    <property type="entry name" value="Phosphorylase Kinase, domain 1"/>
    <property type="match status" value="1"/>
</dbReference>
<dbReference type="PANTHER" id="PTHR48007:SF3">
    <property type="entry name" value="PROTEIN KINASE DOMAIN-CONTAINING PROTEIN"/>
    <property type="match status" value="1"/>
</dbReference>
<evidence type="ECO:0000313" key="12">
    <source>
        <dbReference type="EnsemblPlants" id="AET6Gv20271000.6"/>
    </source>
</evidence>
<reference evidence="12" key="3">
    <citation type="journal article" date="2017" name="Nature">
        <title>Genome sequence of the progenitor of the wheat D genome Aegilops tauschii.</title>
        <authorList>
            <person name="Luo M.C."/>
            <person name="Gu Y.Q."/>
            <person name="Puiu D."/>
            <person name="Wang H."/>
            <person name="Twardziok S.O."/>
            <person name="Deal K.R."/>
            <person name="Huo N."/>
            <person name="Zhu T."/>
            <person name="Wang L."/>
            <person name="Wang Y."/>
            <person name="McGuire P.E."/>
            <person name="Liu S."/>
            <person name="Long H."/>
            <person name="Ramasamy R.K."/>
            <person name="Rodriguez J.C."/>
            <person name="Van S.L."/>
            <person name="Yuan L."/>
            <person name="Wang Z."/>
            <person name="Xia Z."/>
            <person name="Xiao L."/>
            <person name="Anderson O.D."/>
            <person name="Ouyang S."/>
            <person name="Liang Y."/>
            <person name="Zimin A.V."/>
            <person name="Pertea G."/>
            <person name="Qi P."/>
            <person name="Bennetzen J.L."/>
            <person name="Dai X."/>
            <person name="Dawson M.W."/>
            <person name="Muller H.G."/>
            <person name="Kugler K."/>
            <person name="Rivarola-Duarte L."/>
            <person name="Spannagl M."/>
            <person name="Mayer K.F.X."/>
            <person name="Lu F.H."/>
            <person name="Bevan M.W."/>
            <person name="Leroy P."/>
            <person name="Li P."/>
            <person name="You F.M."/>
            <person name="Sun Q."/>
            <person name="Liu Z."/>
            <person name="Lyons E."/>
            <person name="Wicker T."/>
            <person name="Salzberg S.L."/>
            <person name="Devos K.M."/>
            <person name="Dvorak J."/>
        </authorList>
    </citation>
    <scope>NUCLEOTIDE SEQUENCE [LARGE SCALE GENOMIC DNA]</scope>
    <source>
        <strain evidence="12">cv. AL8/78</strain>
    </source>
</reference>
<evidence type="ECO:0000256" key="10">
    <source>
        <dbReference type="SAM" id="Phobius"/>
    </source>
</evidence>
<dbReference type="InterPro" id="IPR011009">
    <property type="entry name" value="Kinase-like_dom_sf"/>
</dbReference>
<dbReference type="InterPro" id="IPR046959">
    <property type="entry name" value="PRK1-6/SRF4-like"/>
</dbReference>
<keyword evidence="7 10" id="KW-0472">Membrane</keyword>
<dbReference type="Pfam" id="PF08263">
    <property type="entry name" value="LRRNT_2"/>
    <property type="match status" value="1"/>
</dbReference>
<keyword evidence="13" id="KW-1185">Reference proteome</keyword>
<dbReference type="FunFam" id="3.80.10.10:FF:000062">
    <property type="entry name" value="protein STRUBBELIG-RECEPTOR FAMILY 3"/>
    <property type="match status" value="1"/>
</dbReference>
<sequence>MLHASSYNIQLSSSWITCRGCLKKRKKRSDPLTQVANHRVSQQCCTLNQDPSMEPMQGRVQMWMLLWLAFCLLEHSHSLVFPFPIPFFAPSYTNQQDVDAVNELYASLGSPDLRGWAASGGDPCEEAWQGVQCLGPNITEIVLKGVRLEGKLSEALGKLTAITRLDLSSNNLGGELPQSMATLKSLSALHVQNNRLTGTLDVLRDLPLKDLNVENNQFAGSIPEKMLNIPKFLRNGNHFTIPIPGSSPTPATSSPSPAAHPHITVIPAVTLQGTTHGGGLRRHANKVSPAKAAGFSILAASLLTIAVVVTMFVTSRRRQEMSTREGHLRAIVRSVAIWTRKPPKLGAPAYPDKQHSTVAANDIVGNTPGDCTKVAGLSAHTPLKNYNMSSIVSDKNVQWGSEESKPSRVSFNFFTVASLQQCTNNFSDENFLRETRFGKIYLAERPECKFVVLKLCDTATKMAADEFLENVRTIADLRHPNIEELVGCCVEHGQRLLVYKHFSEHTLDDMIHRGSSDAADPGNKFLWEARIAVALEAAKALEYLHDGDDGREGHVAVVHGHFRPEHVLVDGEARVRVSGCGLAPFAPPSVSGATTDWHDDALSYLGPPEEATTTEAATGRDVYCFGVVMLQLLTGRRPYDNARPRGERLLVPWAGARLHDLSALRRMADPRLRGTPVPVRSLSRFADIISRCVQVTEARSSLVSRLLGLLRCRNGVCLCAAGARVPASDGGGGAGPDGRHGRGAHGG</sequence>
<feature type="transmembrane region" description="Helical" evidence="10">
    <location>
        <begin position="292"/>
        <end position="314"/>
    </location>
</feature>
<dbReference type="InterPro" id="IPR001245">
    <property type="entry name" value="Ser-Thr/Tyr_kinase_cat_dom"/>
</dbReference>
<dbReference type="GO" id="GO:0005524">
    <property type="term" value="F:ATP binding"/>
    <property type="evidence" value="ECO:0007669"/>
    <property type="project" value="InterPro"/>
</dbReference>
<dbReference type="Pfam" id="PF00560">
    <property type="entry name" value="LRR_1"/>
    <property type="match status" value="1"/>
</dbReference>
<dbReference type="InterPro" id="IPR013210">
    <property type="entry name" value="LRR_N_plant-typ"/>
</dbReference>
<reference evidence="13" key="1">
    <citation type="journal article" date="2014" name="Science">
        <title>Ancient hybridizations among the ancestral genomes of bread wheat.</title>
        <authorList>
            <consortium name="International Wheat Genome Sequencing Consortium,"/>
            <person name="Marcussen T."/>
            <person name="Sandve S.R."/>
            <person name="Heier L."/>
            <person name="Spannagl M."/>
            <person name="Pfeifer M."/>
            <person name="Jakobsen K.S."/>
            <person name="Wulff B.B."/>
            <person name="Steuernagel B."/>
            <person name="Mayer K.F."/>
            <person name="Olsen O.A."/>
        </authorList>
    </citation>
    <scope>NUCLEOTIDE SEQUENCE [LARGE SCALE GENOMIC DNA]</scope>
    <source>
        <strain evidence="13">cv. AL8/78</strain>
    </source>
</reference>
<comment type="subcellular location">
    <subcellularLocation>
        <location evidence="1">Membrane</location>
    </subcellularLocation>
</comment>
<proteinExistence type="predicted"/>
<dbReference type="GO" id="GO:0016020">
    <property type="term" value="C:membrane"/>
    <property type="evidence" value="ECO:0007669"/>
    <property type="project" value="UniProtKB-SubCell"/>
</dbReference>
<dbReference type="InterPro" id="IPR032675">
    <property type="entry name" value="LRR_dom_sf"/>
</dbReference>
<dbReference type="SUPFAM" id="SSF52058">
    <property type="entry name" value="L domain-like"/>
    <property type="match status" value="1"/>
</dbReference>
<protein>
    <recommendedName>
        <fullName evidence="11">Protein kinase domain-containing protein</fullName>
    </recommendedName>
</protein>
<name>A0A453N896_AEGTS</name>
<reference evidence="12" key="4">
    <citation type="submission" date="2019-03" db="UniProtKB">
        <authorList>
            <consortium name="EnsemblPlants"/>
        </authorList>
    </citation>
    <scope>IDENTIFICATION</scope>
</reference>